<reference evidence="1 2" key="1">
    <citation type="submission" date="2018-11" db="EMBL/GenBank/DDBJ databases">
        <authorList>
            <consortium name="Pathogen Informatics"/>
        </authorList>
    </citation>
    <scope>NUCLEOTIDE SEQUENCE [LARGE SCALE GENOMIC DNA]</scope>
    <source>
        <strain evidence="1 2">MHpl1</strain>
    </source>
</reference>
<gene>
    <name evidence="1" type="ORF">HPLM_LOCUS11922</name>
</gene>
<evidence type="ECO:0000313" key="1">
    <source>
        <dbReference type="EMBL" id="VDO44216.1"/>
    </source>
</evidence>
<keyword evidence="2" id="KW-1185">Reference proteome</keyword>
<organism evidence="1 2">
    <name type="scientific">Haemonchus placei</name>
    <name type="common">Barber's pole worm</name>
    <dbReference type="NCBI Taxonomy" id="6290"/>
    <lineage>
        <taxon>Eukaryota</taxon>
        <taxon>Metazoa</taxon>
        <taxon>Ecdysozoa</taxon>
        <taxon>Nematoda</taxon>
        <taxon>Chromadorea</taxon>
        <taxon>Rhabditida</taxon>
        <taxon>Rhabditina</taxon>
        <taxon>Rhabditomorpha</taxon>
        <taxon>Strongyloidea</taxon>
        <taxon>Trichostrongylidae</taxon>
        <taxon>Haemonchus</taxon>
    </lineage>
</organism>
<name>A0A3P7V9H8_HAEPC</name>
<accession>A0A3P7V9H8</accession>
<dbReference type="Proteomes" id="UP000268014">
    <property type="component" value="Unassembled WGS sequence"/>
</dbReference>
<proteinExistence type="predicted"/>
<protein>
    <submittedName>
        <fullName evidence="1">Uncharacterized protein</fullName>
    </submittedName>
</protein>
<evidence type="ECO:0000313" key="2">
    <source>
        <dbReference type="Proteomes" id="UP000268014"/>
    </source>
</evidence>
<sequence>MKRSITDVVGPGYNCFVDNGTVSGICKGGGCTPNQAPVPTEFVNYRGILEVAPVLLFCFKAPAKASCMHIEFSFVRIFLLLLVVEEALR</sequence>
<dbReference type="EMBL" id="UZAF01017708">
    <property type="protein sequence ID" value="VDO44216.1"/>
    <property type="molecule type" value="Genomic_DNA"/>
</dbReference>
<dbReference type="OrthoDB" id="5857231at2759"/>
<dbReference type="AlphaFoldDB" id="A0A3P7V9H8"/>